<dbReference type="GO" id="GO:0005886">
    <property type="term" value="C:plasma membrane"/>
    <property type="evidence" value="ECO:0007669"/>
    <property type="project" value="UniProtKB-SubCell"/>
</dbReference>
<keyword evidence="10" id="KW-0449">Lipoprotein</keyword>
<dbReference type="eggNOG" id="COG0577">
    <property type="taxonomic scope" value="Bacteria"/>
</dbReference>
<dbReference type="PANTHER" id="PTHR43738:SF2">
    <property type="entry name" value="ABC TRANSPORTER PERMEASE"/>
    <property type="match status" value="1"/>
</dbReference>
<dbReference type="Pfam" id="PF02687">
    <property type="entry name" value="FtsX"/>
    <property type="match status" value="1"/>
</dbReference>
<keyword evidence="11" id="KW-1185">Reference proteome</keyword>
<evidence type="ECO:0000256" key="2">
    <source>
        <dbReference type="ARBA" id="ARBA00022475"/>
    </source>
</evidence>
<dbReference type="Proteomes" id="UP000007590">
    <property type="component" value="Chromosome"/>
</dbReference>
<dbReference type="PANTHER" id="PTHR43738">
    <property type="entry name" value="ABC TRANSPORTER, MEMBRANE PROTEIN"/>
    <property type="match status" value="1"/>
</dbReference>
<dbReference type="RefSeq" id="WP_014680819.1">
    <property type="nucleotide sequence ID" value="NC_017770.1"/>
</dbReference>
<feature type="transmembrane region" description="Helical" evidence="7">
    <location>
        <begin position="20"/>
        <end position="38"/>
    </location>
</feature>
<name>H8KRL1_SOLCM</name>
<dbReference type="HOGENOM" id="CLU_035316_0_0_10"/>
<evidence type="ECO:0000313" key="11">
    <source>
        <dbReference type="Proteomes" id="UP000007590"/>
    </source>
</evidence>
<organism evidence="10 11">
    <name type="scientific">Solitalea canadensis (strain ATCC 29591 / DSM 3403 / JCM 21819 / LMG 8368 / NBRC 15130 / NCIMB 12057 / USAM 9D)</name>
    <name type="common">Flexibacter canadensis</name>
    <dbReference type="NCBI Taxonomy" id="929556"/>
    <lineage>
        <taxon>Bacteria</taxon>
        <taxon>Pseudomonadati</taxon>
        <taxon>Bacteroidota</taxon>
        <taxon>Sphingobacteriia</taxon>
        <taxon>Sphingobacteriales</taxon>
        <taxon>Sphingobacteriaceae</taxon>
        <taxon>Solitalea</taxon>
    </lineage>
</organism>
<keyword evidence="3 7" id="KW-0812">Transmembrane</keyword>
<evidence type="ECO:0000256" key="7">
    <source>
        <dbReference type="SAM" id="Phobius"/>
    </source>
</evidence>
<dbReference type="STRING" id="929556.Solca_2558"/>
<protein>
    <submittedName>
        <fullName evidence="10">ABC-type transport system, involved in lipoprotein release, permease component</fullName>
    </submittedName>
</protein>
<evidence type="ECO:0000256" key="1">
    <source>
        <dbReference type="ARBA" id="ARBA00004651"/>
    </source>
</evidence>
<dbReference type="OrthoDB" id="9784014at2"/>
<dbReference type="InterPro" id="IPR025857">
    <property type="entry name" value="MacB_PCD"/>
</dbReference>
<keyword evidence="2" id="KW-1003">Cell membrane</keyword>
<proteinExistence type="predicted"/>
<dbReference type="EMBL" id="CP003349">
    <property type="protein sequence ID" value="AFD07592.1"/>
    <property type="molecule type" value="Genomic_DNA"/>
</dbReference>
<evidence type="ECO:0000256" key="6">
    <source>
        <dbReference type="SAM" id="MobiDB-lite"/>
    </source>
</evidence>
<keyword evidence="5 7" id="KW-0472">Membrane</keyword>
<comment type="subcellular location">
    <subcellularLocation>
        <location evidence="1">Cell membrane</location>
        <topology evidence="1">Multi-pass membrane protein</topology>
    </subcellularLocation>
</comment>
<feature type="domain" description="ABC3 transporter permease C-terminal" evidence="8">
    <location>
        <begin position="317"/>
        <end position="431"/>
    </location>
</feature>
<evidence type="ECO:0000256" key="5">
    <source>
        <dbReference type="ARBA" id="ARBA00023136"/>
    </source>
</evidence>
<evidence type="ECO:0000259" key="8">
    <source>
        <dbReference type="Pfam" id="PF02687"/>
    </source>
</evidence>
<dbReference type="KEGG" id="scn:Solca_2558"/>
<dbReference type="InterPro" id="IPR051125">
    <property type="entry name" value="ABC-4/HrtB_transporter"/>
</dbReference>
<keyword evidence="4 7" id="KW-1133">Transmembrane helix</keyword>
<feature type="transmembrane region" description="Helical" evidence="7">
    <location>
        <begin position="410"/>
        <end position="430"/>
    </location>
</feature>
<feature type="region of interest" description="Disordered" evidence="6">
    <location>
        <begin position="208"/>
        <end position="227"/>
    </location>
</feature>
<evidence type="ECO:0000256" key="3">
    <source>
        <dbReference type="ARBA" id="ARBA00022692"/>
    </source>
</evidence>
<sequence>MNLIKLSWYNLKANILSTLLNVLLLSFGIGIIALLMLVSDQIGKKLENNSKGIDVVVGAKGSPLQLILSSIYHIDFPTGNIKLSEAEAIMRNPSVKMAVPVGLGDSFEQFRIVGTNPKFAELYELKLAQGKPFDSLFEVNIGANVARVKHLKVGDTFHGSHGLSAGGEEHHEHDYKVTGIFEENGSVADNLVLTSMESIWGMHESVETADHDAHGHKQGEIETAKKDTEEVDEMKLVHDQFHGEAPLTQTPTPHSDEPETDDHEITALLIKYRSPVSVVTFPRFINNETNMQAASPAQESARLFSLIGVGVNALQWFAGLIIVISIFSVFISLYNSLKDRKYDLAIIRTIGASRSKVFLLIITEGLLLAAIATVIGLLWSHGALEIIGKYQDAEQTKLTGLAFVKDEYKLIAGGLIIGLIASVIPAIQAYKTDISKTLAEN</sequence>
<feature type="transmembrane region" description="Helical" evidence="7">
    <location>
        <begin position="316"/>
        <end position="337"/>
    </location>
</feature>
<reference evidence="10" key="1">
    <citation type="submission" date="2012-02" db="EMBL/GenBank/DDBJ databases">
        <title>The complete genome of Solitalea canadensis DSM 3403.</title>
        <authorList>
            <consortium name="US DOE Joint Genome Institute (JGI-PGF)"/>
            <person name="Lucas S."/>
            <person name="Copeland A."/>
            <person name="Lapidus A."/>
            <person name="Glavina del Rio T."/>
            <person name="Dalin E."/>
            <person name="Tice H."/>
            <person name="Bruce D."/>
            <person name="Goodwin L."/>
            <person name="Pitluck S."/>
            <person name="Peters L."/>
            <person name="Ovchinnikova G."/>
            <person name="Lu M."/>
            <person name="Kyrpides N."/>
            <person name="Mavromatis K."/>
            <person name="Ivanova N."/>
            <person name="Brettin T."/>
            <person name="Detter J.C."/>
            <person name="Han C."/>
            <person name="Larimer F."/>
            <person name="Land M."/>
            <person name="Hauser L."/>
            <person name="Markowitz V."/>
            <person name="Cheng J.-F."/>
            <person name="Hugenholtz P."/>
            <person name="Woyke T."/>
            <person name="Wu D."/>
            <person name="Spring S."/>
            <person name="Schroeder M."/>
            <person name="Kopitz M."/>
            <person name="Brambilla E."/>
            <person name="Klenk H.-P."/>
            <person name="Eisen J.A."/>
        </authorList>
    </citation>
    <scope>NUCLEOTIDE SEQUENCE</scope>
    <source>
        <strain evidence="10">DSM 3403</strain>
    </source>
</reference>
<feature type="transmembrane region" description="Helical" evidence="7">
    <location>
        <begin position="357"/>
        <end position="379"/>
    </location>
</feature>
<evidence type="ECO:0000259" key="9">
    <source>
        <dbReference type="Pfam" id="PF12704"/>
    </source>
</evidence>
<gene>
    <name evidence="10" type="ordered locus">Solca_2558</name>
</gene>
<evidence type="ECO:0000313" key="10">
    <source>
        <dbReference type="EMBL" id="AFD07592.1"/>
    </source>
</evidence>
<evidence type="ECO:0000256" key="4">
    <source>
        <dbReference type="ARBA" id="ARBA00022989"/>
    </source>
</evidence>
<dbReference type="AlphaFoldDB" id="H8KRL1"/>
<dbReference type="InterPro" id="IPR003838">
    <property type="entry name" value="ABC3_permease_C"/>
</dbReference>
<dbReference type="Pfam" id="PF12704">
    <property type="entry name" value="MacB_PCD"/>
    <property type="match status" value="1"/>
</dbReference>
<feature type="domain" description="MacB-like periplasmic core" evidence="9">
    <location>
        <begin position="18"/>
        <end position="199"/>
    </location>
</feature>
<accession>H8KRL1</accession>